<keyword evidence="5" id="KW-1015">Disulfide bond</keyword>
<evidence type="ECO:0000256" key="1">
    <source>
        <dbReference type="ARBA" id="ARBA00022670"/>
    </source>
</evidence>
<evidence type="ECO:0000256" key="8">
    <source>
        <dbReference type="SAM" id="SignalP"/>
    </source>
</evidence>
<keyword evidence="7" id="KW-0812">Transmembrane</keyword>
<proteinExistence type="predicted"/>
<evidence type="ECO:0000256" key="6">
    <source>
        <dbReference type="RuleBase" id="RU363034"/>
    </source>
</evidence>
<protein>
    <recommendedName>
        <fullName evidence="9">Peptidase S1 domain-containing protein</fullName>
    </recommendedName>
</protein>
<dbReference type="PROSITE" id="PS00135">
    <property type="entry name" value="TRYPSIN_SER"/>
    <property type="match status" value="1"/>
</dbReference>
<dbReference type="Proteomes" id="UP000663854">
    <property type="component" value="Unassembled WGS sequence"/>
</dbReference>
<name>A0A813VQR5_9BILA</name>
<dbReference type="EMBL" id="CAJNOL010000100">
    <property type="protein sequence ID" value="CAF0844152.1"/>
    <property type="molecule type" value="Genomic_DNA"/>
</dbReference>
<dbReference type="PROSITE" id="PS00134">
    <property type="entry name" value="TRYPSIN_HIS"/>
    <property type="match status" value="1"/>
</dbReference>
<dbReference type="FunFam" id="2.40.10.10:FF:000120">
    <property type="entry name" value="Putative serine protease"/>
    <property type="match status" value="1"/>
</dbReference>
<dbReference type="PANTHER" id="PTHR24252">
    <property type="entry name" value="ACROSIN-RELATED"/>
    <property type="match status" value="1"/>
</dbReference>
<dbReference type="AlphaFoldDB" id="A0A813VQR5"/>
<dbReference type="PANTHER" id="PTHR24252:SF7">
    <property type="entry name" value="HYALIN"/>
    <property type="match status" value="1"/>
</dbReference>
<dbReference type="InterPro" id="IPR009003">
    <property type="entry name" value="Peptidase_S1_PA"/>
</dbReference>
<reference evidence="10" key="1">
    <citation type="submission" date="2021-02" db="EMBL/GenBank/DDBJ databases">
        <authorList>
            <person name="Nowell W R."/>
        </authorList>
    </citation>
    <scope>NUCLEOTIDE SEQUENCE</scope>
</reference>
<evidence type="ECO:0000259" key="9">
    <source>
        <dbReference type="PROSITE" id="PS50240"/>
    </source>
</evidence>
<keyword evidence="4 6" id="KW-0720">Serine protease</keyword>
<comment type="caution">
    <text evidence="10">The sequence shown here is derived from an EMBL/GenBank/DDBJ whole genome shotgun (WGS) entry which is preliminary data.</text>
</comment>
<keyword evidence="12" id="KW-1185">Reference proteome</keyword>
<gene>
    <name evidence="10" type="ORF">JXQ802_LOCUS6342</name>
    <name evidence="11" type="ORF">PYM288_LOCUS8255</name>
</gene>
<evidence type="ECO:0000256" key="2">
    <source>
        <dbReference type="ARBA" id="ARBA00022729"/>
    </source>
</evidence>
<dbReference type="PRINTS" id="PR00722">
    <property type="entry name" value="CHYMOTRYPSIN"/>
</dbReference>
<evidence type="ECO:0000256" key="7">
    <source>
        <dbReference type="SAM" id="Phobius"/>
    </source>
</evidence>
<dbReference type="GO" id="GO:0004252">
    <property type="term" value="F:serine-type endopeptidase activity"/>
    <property type="evidence" value="ECO:0007669"/>
    <property type="project" value="InterPro"/>
</dbReference>
<dbReference type="InterPro" id="IPR033116">
    <property type="entry name" value="TRYPSIN_SER"/>
</dbReference>
<dbReference type="InterPro" id="IPR018114">
    <property type="entry name" value="TRYPSIN_HIS"/>
</dbReference>
<dbReference type="InterPro" id="IPR001314">
    <property type="entry name" value="Peptidase_S1A"/>
</dbReference>
<feature type="chain" id="PRO_5035683481" description="Peptidase S1 domain-containing protein" evidence="8">
    <location>
        <begin position="20"/>
        <end position="328"/>
    </location>
</feature>
<evidence type="ECO:0000313" key="12">
    <source>
        <dbReference type="Proteomes" id="UP000663870"/>
    </source>
</evidence>
<dbReference type="PROSITE" id="PS50240">
    <property type="entry name" value="TRYPSIN_DOM"/>
    <property type="match status" value="1"/>
</dbReference>
<feature type="signal peptide" evidence="8">
    <location>
        <begin position="1"/>
        <end position="19"/>
    </location>
</feature>
<evidence type="ECO:0000256" key="5">
    <source>
        <dbReference type="ARBA" id="ARBA00023157"/>
    </source>
</evidence>
<evidence type="ECO:0000313" key="10">
    <source>
        <dbReference type="EMBL" id="CAF0844152.1"/>
    </source>
</evidence>
<evidence type="ECO:0000313" key="11">
    <source>
        <dbReference type="EMBL" id="CAF0875183.1"/>
    </source>
</evidence>
<dbReference type="SMART" id="SM00020">
    <property type="entry name" value="Tryp_SPc"/>
    <property type="match status" value="1"/>
</dbReference>
<keyword evidence="2 8" id="KW-0732">Signal</keyword>
<keyword evidence="7" id="KW-1133">Transmembrane helix</keyword>
<keyword evidence="3 6" id="KW-0378">Hydrolase</keyword>
<dbReference type="GO" id="GO:0006508">
    <property type="term" value="P:proteolysis"/>
    <property type="evidence" value="ECO:0007669"/>
    <property type="project" value="UniProtKB-KW"/>
</dbReference>
<dbReference type="Pfam" id="PF00089">
    <property type="entry name" value="Trypsin"/>
    <property type="match status" value="1"/>
</dbReference>
<dbReference type="Gene3D" id="2.40.10.10">
    <property type="entry name" value="Trypsin-like serine proteases"/>
    <property type="match status" value="1"/>
</dbReference>
<feature type="domain" description="Peptidase S1" evidence="9">
    <location>
        <begin position="42"/>
        <end position="274"/>
    </location>
</feature>
<evidence type="ECO:0000256" key="3">
    <source>
        <dbReference type="ARBA" id="ARBA00022801"/>
    </source>
</evidence>
<dbReference type="SUPFAM" id="SSF50494">
    <property type="entry name" value="Trypsin-like serine proteases"/>
    <property type="match status" value="1"/>
</dbReference>
<dbReference type="Proteomes" id="UP000663870">
    <property type="component" value="Unassembled WGS sequence"/>
</dbReference>
<accession>A0A813VQR5</accession>
<sequence length="328" mass="35873">MLLLYFFFSLLAFIQPSAQITYLCNSTAACGCSTNPVLVTKIVGGETASINTWGWIVSLFINQAWMCGGTILSSSWILTAAHCVEDVQNPSLVLISAATDQLFGWKQSRSASTVIIHPQYNGSMFENDIALIKVSAPFNMTDLSISKICLPISTTEDYPPISSTLVAIGWGDLTEHGIISETLQQVTLQRIRYENVACYRLVRNATMQFCASDPNGGKDTCSGDSGGPLMMFTSSQQWAIVGITSYGYGCAHANFAGVYTRVVYYLDWIRSMTGTDAITVDVVTNTTMTATLITNTLNSTNGSLSCYPLFYVQYIIAPILFYFIFILS</sequence>
<organism evidence="10 12">
    <name type="scientific">Rotaria sordida</name>
    <dbReference type="NCBI Taxonomy" id="392033"/>
    <lineage>
        <taxon>Eukaryota</taxon>
        <taxon>Metazoa</taxon>
        <taxon>Spiralia</taxon>
        <taxon>Gnathifera</taxon>
        <taxon>Rotifera</taxon>
        <taxon>Eurotatoria</taxon>
        <taxon>Bdelloidea</taxon>
        <taxon>Philodinida</taxon>
        <taxon>Philodinidae</taxon>
        <taxon>Rotaria</taxon>
    </lineage>
</organism>
<dbReference type="InterPro" id="IPR001254">
    <property type="entry name" value="Trypsin_dom"/>
</dbReference>
<dbReference type="InterPro" id="IPR043504">
    <property type="entry name" value="Peptidase_S1_PA_chymotrypsin"/>
</dbReference>
<keyword evidence="1 6" id="KW-0645">Protease</keyword>
<feature type="transmembrane region" description="Helical" evidence="7">
    <location>
        <begin position="309"/>
        <end position="327"/>
    </location>
</feature>
<keyword evidence="7" id="KW-0472">Membrane</keyword>
<dbReference type="CDD" id="cd00190">
    <property type="entry name" value="Tryp_SPc"/>
    <property type="match status" value="1"/>
</dbReference>
<dbReference type="EMBL" id="CAJNOH010000109">
    <property type="protein sequence ID" value="CAF0875183.1"/>
    <property type="molecule type" value="Genomic_DNA"/>
</dbReference>
<evidence type="ECO:0000256" key="4">
    <source>
        <dbReference type="ARBA" id="ARBA00022825"/>
    </source>
</evidence>